<sequence length="144" mass="16073">MEMWNGWNRFAFWAHVLMELQKQIAHQPGFSSESRACSGIARRQCGSWLAGIHSAVAESTNLLHHTAWIRGDFATIVTRIRATHSAAHTVPRIRSLPPPALTLPVPHSFTPPAMPTQDPDPHSLGFQHRADSQPSSMTHTRKDQ</sequence>
<gene>
    <name evidence="2" type="ORF">AVEN_275348_1</name>
</gene>
<protein>
    <submittedName>
        <fullName evidence="2">Uncharacterized protein</fullName>
    </submittedName>
</protein>
<dbReference type="EMBL" id="BGPR01095634">
    <property type="protein sequence ID" value="GBM39228.1"/>
    <property type="molecule type" value="Genomic_DNA"/>
</dbReference>
<proteinExistence type="predicted"/>
<keyword evidence="3" id="KW-1185">Reference proteome</keyword>
<reference evidence="2 3" key="1">
    <citation type="journal article" date="2019" name="Sci. Rep.">
        <title>Orb-weaving spider Araneus ventricosus genome elucidates the spidroin gene catalogue.</title>
        <authorList>
            <person name="Kono N."/>
            <person name="Nakamura H."/>
            <person name="Ohtoshi R."/>
            <person name="Moran D.A.P."/>
            <person name="Shinohara A."/>
            <person name="Yoshida Y."/>
            <person name="Fujiwara M."/>
            <person name="Mori M."/>
            <person name="Tomita M."/>
            <person name="Arakawa K."/>
        </authorList>
    </citation>
    <scope>NUCLEOTIDE SEQUENCE [LARGE SCALE GENOMIC DNA]</scope>
</reference>
<dbReference type="Proteomes" id="UP000499080">
    <property type="component" value="Unassembled WGS sequence"/>
</dbReference>
<dbReference type="AlphaFoldDB" id="A0A4Y2FEZ7"/>
<name>A0A4Y2FEZ7_ARAVE</name>
<comment type="caution">
    <text evidence="2">The sequence shown here is derived from an EMBL/GenBank/DDBJ whole genome shotgun (WGS) entry which is preliminary data.</text>
</comment>
<evidence type="ECO:0000313" key="3">
    <source>
        <dbReference type="Proteomes" id="UP000499080"/>
    </source>
</evidence>
<evidence type="ECO:0000256" key="1">
    <source>
        <dbReference type="SAM" id="MobiDB-lite"/>
    </source>
</evidence>
<feature type="region of interest" description="Disordered" evidence="1">
    <location>
        <begin position="95"/>
        <end position="144"/>
    </location>
</feature>
<evidence type="ECO:0000313" key="2">
    <source>
        <dbReference type="EMBL" id="GBM39228.1"/>
    </source>
</evidence>
<organism evidence="2 3">
    <name type="scientific">Araneus ventricosus</name>
    <name type="common">Orbweaver spider</name>
    <name type="synonym">Epeira ventricosa</name>
    <dbReference type="NCBI Taxonomy" id="182803"/>
    <lineage>
        <taxon>Eukaryota</taxon>
        <taxon>Metazoa</taxon>
        <taxon>Ecdysozoa</taxon>
        <taxon>Arthropoda</taxon>
        <taxon>Chelicerata</taxon>
        <taxon>Arachnida</taxon>
        <taxon>Araneae</taxon>
        <taxon>Araneomorphae</taxon>
        <taxon>Entelegynae</taxon>
        <taxon>Araneoidea</taxon>
        <taxon>Araneidae</taxon>
        <taxon>Araneus</taxon>
    </lineage>
</organism>
<accession>A0A4Y2FEZ7</accession>